<organism evidence="1 2">
    <name type="scientific">Rhizobium tropici</name>
    <dbReference type="NCBI Taxonomy" id="398"/>
    <lineage>
        <taxon>Bacteria</taxon>
        <taxon>Pseudomonadati</taxon>
        <taxon>Pseudomonadota</taxon>
        <taxon>Alphaproteobacteria</taxon>
        <taxon>Hyphomicrobiales</taxon>
        <taxon>Rhizobiaceae</taxon>
        <taxon>Rhizobium/Agrobacterium group</taxon>
        <taxon>Rhizobium</taxon>
    </lineage>
</organism>
<gene>
    <name evidence="1" type="ORF">DQ393_06870</name>
</gene>
<accession>A0A329YGM7</accession>
<reference evidence="1 2" key="1">
    <citation type="submission" date="2018-06" db="EMBL/GenBank/DDBJ databases">
        <title>Whole Genome Sequence of an efficient microsymbiont, Rhizobium tropici.</title>
        <authorList>
            <person name="Srinivasan R."/>
            <person name="Singh H.V."/>
            <person name="Srivastava R."/>
            <person name="Kumari B."/>
            <person name="Radhakrishna A."/>
        </authorList>
    </citation>
    <scope>NUCLEOTIDE SEQUENCE [LARGE SCALE GENOMIC DNA]</scope>
    <source>
        <strain evidence="1 2">IGFRI Rhizo-19</strain>
    </source>
</reference>
<dbReference type="AlphaFoldDB" id="A0A329YGM7"/>
<evidence type="ECO:0000313" key="2">
    <source>
        <dbReference type="Proteomes" id="UP000251205"/>
    </source>
</evidence>
<evidence type="ECO:0000313" key="1">
    <source>
        <dbReference type="EMBL" id="RAX42526.1"/>
    </source>
</evidence>
<sequence length="224" mass="25199">MTLDLNYRPDEFSEEVWSALRALVEFRTGSDDLIGALQLLGRISASQVEILLDGEIARVMGLAADFDEFAGPLIDRLGKRDGQVASHCAWTKLAEGRLPGETATYIEKEYRKRQKLQAEKIYISTSMATNIETVETLVERALELYCPTRIEIRCAVASHEVKEARFAGVEVITDALLILPQYRAGHHQNAFGNMLCRLPEMRQRSTFMPTYIRNLALPGIQPTL</sequence>
<protein>
    <submittedName>
        <fullName evidence="1">Uncharacterized protein</fullName>
    </submittedName>
</protein>
<comment type="caution">
    <text evidence="1">The sequence shown here is derived from an EMBL/GenBank/DDBJ whole genome shotgun (WGS) entry which is preliminary data.</text>
</comment>
<dbReference type="RefSeq" id="WP_112341012.1">
    <property type="nucleotide sequence ID" value="NZ_QMKK01000022.1"/>
</dbReference>
<proteinExistence type="predicted"/>
<dbReference type="EMBL" id="QMKK01000022">
    <property type="protein sequence ID" value="RAX42526.1"/>
    <property type="molecule type" value="Genomic_DNA"/>
</dbReference>
<dbReference type="Proteomes" id="UP000251205">
    <property type="component" value="Unassembled WGS sequence"/>
</dbReference>
<name>A0A329YGM7_RHITR</name>